<dbReference type="OrthoDB" id="5564877at2759"/>
<organism evidence="2 3">
    <name type="scientific">Trichosporon asahii var. asahii (strain ATCC 90039 / CBS 2479 / JCM 2466 / KCTC 7840 / NBRC 103889/ NCYC 2677 / UAMH 7654)</name>
    <name type="common">Yeast</name>
    <dbReference type="NCBI Taxonomy" id="1186058"/>
    <lineage>
        <taxon>Eukaryota</taxon>
        <taxon>Fungi</taxon>
        <taxon>Dikarya</taxon>
        <taxon>Basidiomycota</taxon>
        <taxon>Agaricomycotina</taxon>
        <taxon>Tremellomycetes</taxon>
        <taxon>Trichosporonales</taxon>
        <taxon>Trichosporonaceae</taxon>
        <taxon>Trichosporon</taxon>
    </lineage>
</organism>
<feature type="region of interest" description="Disordered" evidence="1">
    <location>
        <begin position="1"/>
        <end position="25"/>
    </location>
</feature>
<dbReference type="EMBL" id="ALBS01000275">
    <property type="protein sequence ID" value="EJT46849.1"/>
    <property type="molecule type" value="Genomic_DNA"/>
</dbReference>
<dbReference type="Proteomes" id="UP000002748">
    <property type="component" value="Unassembled WGS sequence"/>
</dbReference>
<dbReference type="AlphaFoldDB" id="J6EQS6"/>
<dbReference type="KEGG" id="tasa:A1Q1_04450"/>
<dbReference type="GeneID" id="25987963"/>
<evidence type="ECO:0000313" key="3">
    <source>
        <dbReference type="Proteomes" id="UP000002748"/>
    </source>
</evidence>
<dbReference type="PANTHER" id="PTHR39473">
    <property type="match status" value="1"/>
</dbReference>
<dbReference type="HOGENOM" id="CLU_083400_1_0_1"/>
<accession>J6EQS6</accession>
<dbReference type="VEuPathDB" id="FungiDB:A1Q1_04450"/>
<dbReference type="RefSeq" id="XP_014178291.1">
    <property type="nucleotide sequence ID" value="XM_014322816.1"/>
</dbReference>
<name>J6EQS6_TRIAS</name>
<gene>
    <name evidence="2" type="ORF">A1Q1_04450</name>
</gene>
<proteinExistence type="predicted"/>
<protein>
    <submittedName>
        <fullName evidence="2">Uncharacterized protein</fullName>
    </submittedName>
</protein>
<dbReference type="PANTHER" id="PTHR39473:SF1">
    <property type="entry name" value="DINB-LIKE DOMAIN-CONTAINING PROTEIN"/>
    <property type="match status" value="1"/>
</dbReference>
<reference evidence="2 3" key="1">
    <citation type="journal article" date="2012" name="Eukaryot. Cell">
        <title>Draft genome sequence of CBS 2479, the standard type strain of Trichosporon asahii.</title>
        <authorList>
            <person name="Yang R.Y."/>
            <person name="Li H.T."/>
            <person name="Zhu H."/>
            <person name="Zhou G.P."/>
            <person name="Wang M."/>
            <person name="Wang L."/>
        </authorList>
    </citation>
    <scope>NUCLEOTIDE SEQUENCE [LARGE SCALE GENOMIC DNA]</scope>
    <source>
        <strain evidence="3">ATCC 90039 / CBS 2479 / JCM 2466 / KCTC 7840 / NCYC 2677 / UAMH 7654</strain>
    </source>
</reference>
<comment type="caution">
    <text evidence="2">The sequence shown here is derived from an EMBL/GenBank/DDBJ whole genome shotgun (WGS) entry which is preliminary data.</text>
</comment>
<evidence type="ECO:0000256" key="1">
    <source>
        <dbReference type="SAM" id="MobiDB-lite"/>
    </source>
</evidence>
<evidence type="ECO:0000313" key="2">
    <source>
        <dbReference type="EMBL" id="EJT46849.1"/>
    </source>
</evidence>
<sequence length="195" mass="21294">MRSASLDHSLAGQARSQDPSSHRDGPHALIELSISLVDSAIDLVDEHLTNEKLTHDSNLMPGGSLGKHLRHVEEAWAAFLSPFSMEKSQPLVINYDAVLPDSRKEVARDVDACRNALNSVREGLCSLADASDLSGELERDVIVSSLSPVEQEFRSTLGREDIPLPVDFGTAPATILFRGEEWRPPKIPAHSKAKL</sequence>